<accession>A0A154PIB1</accession>
<reference evidence="3 4" key="1">
    <citation type="submission" date="2015-07" db="EMBL/GenBank/DDBJ databases">
        <title>The genome of Dufourea novaeangliae.</title>
        <authorList>
            <person name="Pan H."/>
            <person name="Kapheim K."/>
        </authorList>
    </citation>
    <scope>NUCLEOTIDE SEQUENCE [LARGE SCALE GENOMIC DNA]</scope>
    <source>
        <strain evidence="3">0120121106</strain>
        <tissue evidence="3">Whole body</tissue>
    </source>
</reference>
<dbReference type="Proteomes" id="UP000076502">
    <property type="component" value="Unassembled WGS sequence"/>
</dbReference>
<name>A0A154PIB1_DUFNO</name>
<protein>
    <submittedName>
        <fullName evidence="3">Uncharacterized protein</fullName>
    </submittedName>
</protein>
<keyword evidence="4" id="KW-1185">Reference proteome</keyword>
<dbReference type="EMBL" id="KQ434924">
    <property type="protein sequence ID" value="KZC11595.1"/>
    <property type="molecule type" value="Genomic_DNA"/>
</dbReference>
<dbReference type="AlphaFoldDB" id="A0A154PIB1"/>
<proteinExistence type="predicted"/>
<evidence type="ECO:0000313" key="3">
    <source>
        <dbReference type="EMBL" id="KZC11595.1"/>
    </source>
</evidence>
<keyword evidence="2" id="KW-0812">Transmembrane</keyword>
<organism evidence="3 4">
    <name type="scientific">Dufourea novaeangliae</name>
    <name type="common">Sweat bee</name>
    <dbReference type="NCBI Taxonomy" id="178035"/>
    <lineage>
        <taxon>Eukaryota</taxon>
        <taxon>Metazoa</taxon>
        <taxon>Ecdysozoa</taxon>
        <taxon>Arthropoda</taxon>
        <taxon>Hexapoda</taxon>
        <taxon>Insecta</taxon>
        <taxon>Pterygota</taxon>
        <taxon>Neoptera</taxon>
        <taxon>Endopterygota</taxon>
        <taxon>Hymenoptera</taxon>
        <taxon>Apocrita</taxon>
        <taxon>Aculeata</taxon>
        <taxon>Apoidea</taxon>
        <taxon>Anthophila</taxon>
        <taxon>Halictidae</taxon>
        <taxon>Rophitinae</taxon>
        <taxon>Dufourea</taxon>
    </lineage>
</organism>
<feature type="compositionally biased region" description="Basic and acidic residues" evidence="1">
    <location>
        <begin position="1"/>
        <end position="10"/>
    </location>
</feature>
<feature type="region of interest" description="Disordered" evidence="1">
    <location>
        <begin position="1"/>
        <end position="48"/>
    </location>
</feature>
<evidence type="ECO:0000256" key="2">
    <source>
        <dbReference type="SAM" id="Phobius"/>
    </source>
</evidence>
<sequence length="127" mass="14558">MPRRGLRDLGGHPPPRNFQPHQPLNHCPHLQPPHQSQPEPSREPRRGPRDDFSVLGWVLCGHCFAVLVCTFRIRSKARKKTRGGPRSWNPSGRASLIVRTIGAREFPTYKIIIIHEEMRVLLTHAQL</sequence>
<evidence type="ECO:0000256" key="1">
    <source>
        <dbReference type="SAM" id="MobiDB-lite"/>
    </source>
</evidence>
<keyword evidence="2" id="KW-0472">Membrane</keyword>
<feature type="transmembrane region" description="Helical" evidence="2">
    <location>
        <begin position="54"/>
        <end position="73"/>
    </location>
</feature>
<gene>
    <name evidence="3" type="ORF">WN55_02877</name>
</gene>
<evidence type="ECO:0000313" key="4">
    <source>
        <dbReference type="Proteomes" id="UP000076502"/>
    </source>
</evidence>
<keyword evidence="2" id="KW-1133">Transmembrane helix</keyword>